<evidence type="ECO:0000313" key="3">
    <source>
        <dbReference type="Proteomes" id="UP001231189"/>
    </source>
</evidence>
<dbReference type="InterPro" id="IPR004242">
    <property type="entry name" value="Transposase_21"/>
</dbReference>
<reference evidence="2" key="1">
    <citation type="submission" date="2023-07" db="EMBL/GenBank/DDBJ databases">
        <title>A chromosome-level genome assembly of Lolium multiflorum.</title>
        <authorList>
            <person name="Chen Y."/>
            <person name="Copetti D."/>
            <person name="Kolliker R."/>
            <person name="Studer B."/>
        </authorList>
    </citation>
    <scope>NUCLEOTIDE SEQUENCE</scope>
    <source>
        <strain evidence="2">02402/16</strain>
        <tissue evidence="2">Leaf</tissue>
    </source>
</reference>
<feature type="region of interest" description="Disordered" evidence="1">
    <location>
        <begin position="34"/>
        <end position="80"/>
    </location>
</feature>
<feature type="region of interest" description="Disordered" evidence="1">
    <location>
        <begin position="95"/>
        <end position="118"/>
    </location>
</feature>
<comment type="caution">
    <text evidence="2">The sequence shown here is derived from an EMBL/GenBank/DDBJ whole genome shotgun (WGS) entry which is preliminary data.</text>
</comment>
<accession>A0AAD8T3J5</accession>
<feature type="compositionally biased region" description="Low complexity" evidence="1">
    <location>
        <begin position="97"/>
        <end position="118"/>
    </location>
</feature>
<evidence type="ECO:0000256" key="1">
    <source>
        <dbReference type="SAM" id="MobiDB-lite"/>
    </source>
</evidence>
<protein>
    <submittedName>
        <fullName evidence="2">Uncharacterized protein</fullName>
    </submittedName>
</protein>
<keyword evidence="3" id="KW-1185">Reference proteome</keyword>
<dbReference type="Proteomes" id="UP001231189">
    <property type="component" value="Unassembled WGS sequence"/>
</dbReference>
<name>A0AAD8T3J5_LOLMU</name>
<feature type="compositionally biased region" description="Low complexity" evidence="1">
    <location>
        <begin position="55"/>
        <end position="80"/>
    </location>
</feature>
<dbReference type="Pfam" id="PF02992">
    <property type="entry name" value="Transposase_21"/>
    <property type="match status" value="1"/>
</dbReference>
<dbReference type="AlphaFoldDB" id="A0AAD8T3J5"/>
<dbReference type="EMBL" id="JAUUTY010000003">
    <property type="protein sequence ID" value="KAK1669357.1"/>
    <property type="molecule type" value="Genomic_DNA"/>
</dbReference>
<organism evidence="2 3">
    <name type="scientific">Lolium multiflorum</name>
    <name type="common">Italian ryegrass</name>
    <name type="synonym">Lolium perenne subsp. multiflorum</name>
    <dbReference type="NCBI Taxonomy" id="4521"/>
    <lineage>
        <taxon>Eukaryota</taxon>
        <taxon>Viridiplantae</taxon>
        <taxon>Streptophyta</taxon>
        <taxon>Embryophyta</taxon>
        <taxon>Tracheophyta</taxon>
        <taxon>Spermatophyta</taxon>
        <taxon>Magnoliopsida</taxon>
        <taxon>Liliopsida</taxon>
        <taxon>Poales</taxon>
        <taxon>Poaceae</taxon>
        <taxon>BOP clade</taxon>
        <taxon>Pooideae</taxon>
        <taxon>Poodae</taxon>
        <taxon>Poeae</taxon>
        <taxon>Poeae Chloroplast Group 2 (Poeae type)</taxon>
        <taxon>Loliodinae</taxon>
        <taxon>Loliinae</taxon>
        <taxon>Lolium</taxon>
    </lineage>
</organism>
<gene>
    <name evidence="2" type="ORF">QYE76_057516</name>
</gene>
<sequence length="118" mass="12688">MLRHPADGSQWRKIDREFPDFADDARNLRTKLEAKLCQNSPARARRRGAPPPPAAADRAAASPAAARRRSSLLGPRGPGFACPCPLRPARRHRCAAARRAAAPARAANRRPAPAGSRG</sequence>
<proteinExistence type="predicted"/>
<evidence type="ECO:0000313" key="2">
    <source>
        <dbReference type="EMBL" id="KAK1669357.1"/>
    </source>
</evidence>